<dbReference type="SUPFAM" id="SSF57850">
    <property type="entry name" value="RING/U-box"/>
    <property type="match status" value="1"/>
</dbReference>
<organism evidence="3">
    <name type="scientific">Naegleria gruberi</name>
    <name type="common">Amoeba</name>
    <dbReference type="NCBI Taxonomy" id="5762"/>
    <lineage>
        <taxon>Eukaryota</taxon>
        <taxon>Discoba</taxon>
        <taxon>Heterolobosea</taxon>
        <taxon>Tetramitia</taxon>
        <taxon>Eutetramitia</taxon>
        <taxon>Vahlkampfiidae</taxon>
        <taxon>Naegleria</taxon>
    </lineage>
</organism>
<accession>D2VXK2</accession>
<dbReference type="EMBL" id="GG738907">
    <property type="protein sequence ID" value="EFC38453.1"/>
    <property type="molecule type" value="Genomic_DNA"/>
</dbReference>
<name>D2VXK2_NAEGR</name>
<dbReference type="GeneID" id="8858297"/>
<proteinExistence type="predicted"/>
<sequence length="100" mass="11144">MSLNINSHSGSRNHSRNPSPMVPPTSILKKAVIPPNNSAQNSVTINMSKNETKSTSFKCCWCMDILKEPIQLSSTCSHYGCARCINLLLNFEKLKRCCDK</sequence>
<keyword evidence="3" id="KW-1185">Reference proteome</keyword>
<evidence type="ECO:0000256" key="1">
    <source>
        <dbReference type="SAM" id="MobiDB-lite"/>
    </source>
</evidence>
<feature type="compositionally biased region" description="Low complexity" evidence="1">
    <location>
        <begin position="7"/>
        <end position="19"/>
    </location>
</feature>
<evidence type="ECO:0000313" key="2">
    <source>
        <dbReference type="EMBL" id="EFC38453.1"/>
    </source>
</evidence>
<dbReference type="RefSeq" id="XP_002671197.1">
    <property type="nucleotide sequence ID" value="XM_002671151.1"/>
</dbReference>
<dbReference type="Gene3D" id="3.30.40.10">
    <property type="entry name" value="Zinc/RING finger domain, C3HC4 (zinc finger)"/>
    <property type="match status" value="1"/>
</dbReference>
<reference evidence="2 3" key="1">
    <citation type="journal article" date="2010" name="Cell">
        <title>The genome of Naegleria gruberi illuminates early eukaryotic versatility.</title>
        <authorList>
            <person name="Fritz-Laylin L.K."/>
            <person name="Prochnik S.E."/>
            <person name="Ginger M.L."/>
            <person name="Dacks J.B."/>
            <person name="Carpenter M.L."/>
            <person name="Field M.C."/>
            <person name="Kuo A."/>
            <person name="Paredez A."/>
            <person name="Chapman J."/>
            <person name="Pham J."/>
            <person name="Shu S."/>
            <person name="Neupane R."/>
            <person name="Cipriano M."/>
            <person name="Mancuso J."/>
            <person name="Tu H."/>
            <person name="Salamov A."/>
            <person name="Lindquist E."/>
            <person name="Shapiro H."/>
            <person name="Lucas S."/>
            <person name="Grigoriev I.V."/>
            <person name="Cande W.Z."/>
            <person name="Fulton C."/>
            <person name="Rokhsar D.S."/>
            <person name="Dawson S.C."/>
        </authorList>
    </citation>
    <scope>NUCLEOTIDE SEQUENCE [LARGE SCALE GENOMIC DNA]</scope>
    <source>
        <strain evidence="2 3">NEG-M</strain>
    </source>
</reference>
<dbReference type="InParanoid" id="D2VXK2"/>
<evidence type="ECO:0000313" key="3">
    <source>
        <dbReference type="Proteomes" id="UP000006671"/>
    </source>
</evidence>
<dbReference type="Proteomes" id="UP000006671">
    <property type="component" value="Unassembled WGS sequence"/>
</dbReference>
<protein>
    <submittedName>
        <fullName evidence="2">Predicted protein</fullName>
    </submittedName>
</protein>
<feature type="region of interest" description="Disordered" evidence="1">
    <location>
        <begin position="1"/>
        <end position="47"/>
    </location>
</feature>
<dbReference type="KEGG" id="ngr:NAEGRDRAFT_73778"/>
<dbReference type="AlphaFoldDB" id="D2VXK2"/>
<feature type="compositionally biased region" description="Polar residues" evidence="1">
    <location>
        <begin position="35"/>
        <end position="47"/>
    </location>
</feature>
<dbReference type="VEuPathDB" id="AmoebaDB:NAEGRDRAFT_73778"/>
<gene>
    <name evidence="2" type="ORF">NAEGRDRAFT_73778</name>
</gene>
<dbReference type="InterPro" id="IPR013083">
    <property type="entry name" value="Znf_RING/FYVE/PHD"/>
</dbReference>